<keyword evidence="6" id="KW-0732">Signal</keyword>
<dbReference type="Proteomes" id="UP000254866">
    <property type="component" value="Unassembled WGS sequence"/>
</dbReference>
<keyword evidence="5" id="KW-0325">Glycoprotein</keyword>
<comment type="caution">
    <text evidence="7">The sequence shown here is derived from an EMBL/GenBank/DDBJ whole genome shotgun (WGS) entry which is preliminary data.</text>
</comment>
<evidence type="ECO:0000256" key="1">
    <source>
        <dbReference type="ARBA" id="ARBA00009431"/>
    </source>
</evidence>
<dbReference type="Gene3D" id="3.40.50.1820">
    <property type="entry name" value="alpha/beta hydrolase"/>
    <property type="match status" value="1"/>
</dbReference>
<dbReference type="PANTHER" id="PTHR11802">
    <property type="entry name" value="SERINE PROTEASE FAMILY S10 SERINE CARBOXYPEPTIDASE"/>
    <property type="match status" value="1"/>
</dbReference>
<keyword evidence="4 6" id="KW-0378">Hydrolase</keyword>
<sequence length="511" mass="56020">MMPQLNHILACLALLILTLTSQGHGLIPDPKRDNRPEMRGKSSIVKRDGVDHNIFEHEATGAKLDFVKNSGICETTPGVNQYSGYVSVGKNQSMWFWFFEARHNPHKAPLALWLNGGPGCSSMIGLFQELGPCTFKGNSTTPSLNPHSWNEYANMLFVDEPIGAGFSYGSQSVNTSVAAAPFVWNLMQAFFANFEQYKNREFGLFTESYGGHYGPGSPPTLSPTQSPLRVHPNKLTEFASYFESQNNAISNGDVTGQPINLVALGINNGWYDAYIQEIEFINFSLSNTYKPLINSSLAAQYKAEITAGCLPVLKNCTTISGLDAECFAAHEACGTIDNKYSDYFPQDVDWYDIRQPASSPFPPSTYLNYLQDPKVIKAIGAKSKYSECSDDVAAQFSLAGDSSRSYLPTLSDLVSSGLPTLLWAGDADAVCDWFGGYACVNSISYRHSSTFKNKALTNYTVNGAVGGTFKTVGDLSWIRVFDSGHMVPAFQPELAFQVFKQLMSKGTVWAT</sequence>
<proteinExistence type="inferred from homology"/>
<evidence type="ECO:0000313" key="8">
    <source>
        <dbReference type="Proteomes" id="UP000254866"/>
    </source>
</evidence>
<dbReference type="EC" id="3.4.16.-" evidence="6"/>
<feature type="chain" id="PRO_5016483884" description="Carboxypeptidase" evidence="6">
    <location>
        <begin position="26"/>
        <end position="511"/>
    </location>
</feature>
<keyword evidence="8" id="KW-1185">Reference proteome</keyword>
<evidence type="ECO:0000256" key="6">
    <source>
        <dbReference type="RuleBase" id="RU361156"/>
    </source>
</evidence>
<dbReference type="InterPro" id="IPR018202">
    <property type="entry name" value="Ser_caboxypep_ser_AS"/>
</dbReference>
<organism evidence="7 8">
    <name type="scientific">Venustampulla echinocandica</name>
    <dbReference type="NCBI Taxonomy" id="2656787"/>
    <lineage>
        <taxon>Eukaryota</taxon>
        <taxon>Fungi</taxon>
        <taxon>Dikarya</taxon>
        <taxon>Ascomycota</taxon>
        <taxon>Pezizomycotina</taxon>
        <taxon>Leotiomycetes</taxon>
        <taxon>Helotiales</taxon>
        <taxon>Pleuroascaceae</taxon>
        <taxon>Venustampulla</taxon>
    </lineage>
</organism>
<keyword evidence="2 6" id="KW-0121">Carboxypeptidase</keyword>
<evidence type="ECO:0000256" key="5">
    <source>
        <dbReference type="ARBA" id="ARBA00023180"/>
    </source>
</evidence>
<feature type="signal peptide" evidence="6">
    <location>
        <begin position="1"/>
        <end position="25"/>
    </location>
</feature>
<dbReference type="EMBL" id="NPIC01000007">
    <property type="protein sequence ID" value="RDL34760.1"/>
    <property type="molecule type" value="Genomic_DNA"/>
</dbReference>
<evidence type="ECO:0000256" key="2">
    <source>
        <dbReference type="ARBA" id="ARBA00022645"/>
    </source>
</evidence>
<dbReference type="InterPro" id="IPR033124">
    <property type="entry name" value="Ser_caboxypep_his_AS"/>
</dbReference>
<dbReference type="InterPro" id="IPR029058">
    <property type="entry name" value="AB_hydrolase_fold"/>
</dbReference>
<dbReference type="PROSITE" id="PS00560">
    <property type="entry name" value="CARBOXYPEPT_SER_HIS"/>
    <property type="match status" value="1"/>
</dbReference>
<evidence type="ECO:0000256" key="3">
    <source>
        <dbReference type="ARBA" id="ARBA00022670"/>
    </source>
</evidence>
<evidence type="ECO:0000256" key="4">
    <source>
        <dbReference type="ARBA" id="ARBA00022801"/>
    </source>
</evidence>
<dbReference type="GO" id="GO:0006508">
    <property type="term" value="P:proteolysis"/>
    <property type="evidence" value="ECO:0007669"/>
    <property type="project" value="UniProtKB-KW"/>
</dbReference>
<dbReference type="GO" id="GO:0004185">
    <property type="term" value="F:serine-type carboxypeptidase activity"/>
    <property type="evidence" value="ECO:0007669"/>
    <property type="project" value="UniProtKB-UniRule"/>
</dbReference>
<dbReference type="GO" id="GO:0000324">
    <property type="term" value="C:fungal-type vacuole"/>
    <property type="evidence" value="ECO:0007669"/>
    <property type="project" value="TreeGrafter"/>
</dbReference>
<dbReference type="RefSeq" id="XP_031867742.1">
    <property type="nucleotide sequence ID" value="XM_032016511.1"/>
</dbReference>
<evidence type="ECO:0000313" key="7">
    <source>
        <dbReference type="EMBL" id="RDL34760.1"/>
    </source>
</evidence>
<keyword evidence="3 6" id="KW-0645">Protease</keyword>
<dbReference type="PANTHER" id="PTHR11802:SF453">
    <property type="entry name" value="S1, PUTATIVE-RELATED"/>
    <property type="match status" value="1"/>
</dbReference>
<dbReference type="Pfam" id="PF00450">
    <property type="entry name" value="Peptidase_S10"/>
    <property type="match status" value="2"/>
</dbReference>
<dbReference type="OrthoDB" id="443318at2759"/>
<dbReference type="SUPFAM" id="SSF53474">
    <property type="entry name" value="alpha/beta-Hydrolases"/>
    <property type="match status" value="1"/>
</dbReference>
<name>A0A370THU8_9HELO</name>
<accession>A0A370THU8</accession>
<dbReference type="PRINTS" id="PR00724">
    <property type="entry name" value="CRBOXYPTASEC"/>
</dbReference>
<dbReference type="GeneID" id="43600737"/>
<dbReference type="InterPro" id="IPR001563">
    <property type="entry name" value="Peptidase_S10"/>
</dbReference>
<dbReference type="PROSITE" id="PS00131">
    <property type="entry name" value="CARBOXYPEPT_SER_SER"/>
    <property type="match status" value="1"/>
</dbReference>
<gene>
    <name evidence="7" type="ORF">BP5553_07888</name>
</gene>
<dbReference type="AlphaFoldDB" id="A0A370THU8"/>
<reference evidence="7 8" key="1">
    <citation type="journal article" date="2018" name="IMA Fungus">
        <title>IMA Genome-F 9: Draft genome sequence of Annulohypoxylon stygium, Aspergillus mulundensis, Berkeleyomyces basicola (syn. Thielaviopsis basicola), Ceratocystis smalleyi, two Cercospora beticola strains, Coleophoma cylindrospora, Fusarium fracticaudum, Phialophora cf. hyalina, and Morchella septimelata.</title>
        <authorList>
            <person name="Wingfield B.D."/>
            <person name="Bills G.F."/>
            <person name="Dong Y."/>
            <person name="Huang W."/>
            <person name="Nel W.J."/>
            <person name="Swalarsk-Parry B.S."/>
            <person name="Vaghefi N."/>
            <person name="Wilken P.M."/>
            <person name="An Z."/>
            <person name="de Beer Z.W."/>
            <person name="De Vos L."/>
            <person name="Chen L."/>
            <person name="Duong T.A."/>
            <person name="Gao Y."/>
            <person name="Hammerbacher A."/>
            <person name="Kikkert J.R."/>
            <person name="Li Y."/>
            <person name="Li H."/>
            <person name="Li K."/>
            <person name="Li Q."/>
            <person name="Liu X."/>
            <person name="Ma X."/>
            <person name="Naidoo K."/>
            <person name="Pethybridge S.J."/>
            <person name="Sun J."/>
            <person name="Steenkamp E.T."/>
            <person name="van der Nest M.A."/>
            <person name="van Wyk S."/>
            <person name="Wingfield M.J."/>
            <person name="Xiong C."/>
            <person name="Yue Q."/>
            <person name="Zhang X."/>
        </authorList>
    </citation>
    <scope>NUCLEOTIDE SEQUENCE [LARGE SCALE GENOMIC DNA]</scope>
    <source>
        <strain evidence="7 8">BP 5553</strain>
    </source>
</reference>
<dbReference type="STRING" id="2656787.A0A370THU8"/>
<comment type="similarity">
    <text evidence="1 6">Belongs to the peptidase S10 family.</text>
</comment>
<protein>
    <recommendedName>
        <fullName evidence="6">Carboxypeptidase</fullName>
        <ecNumber evidence="6">3.4.16.-</ecNumber>
    </recommendedName>
</protein>